<dbReference type="PANTHER" id="PTHR14002:SF43">
    <property type="entry name" value="DELTA-LIKE PROTEIN"/>
    <property type="match status" value="1"/>
</dbReference>
<dbReference type="EMBL" id="MRZV01000029">
    <property type="protein sequence ID" value="PIK61583.1"/>
    <property type="molecule type" value="Genomic_DNA"/>
</dbReference>
<dbReference type="Gene3D" id="2.10.70.10">
    <property type="entry name" value="Complement Module, domain 1"/>
    <property type="match status" value="3"/>
</dbReference>
<dbReference type="PANTHER" id="PTHR14002">
    <property type="entry name" value="ENDOGLIN/TGF-BETA RECEPTOR TYPE III"/>
    <property type="match status" value="1"/>
</dbReference>
<keyword evidence="3" id="KW-0768">Sushi</keyword>
<name>A0A2G8LMU8_STIJA</name>
<dbReference type="AlphaFoldDB" id="A0A2G8LMU8"/>
<evidence type="ECO:0000313" key="7">
    <source>
        <dbReference type="Proteomes" id="UP000230750"/>
    </source>
</evidence>
<evidence type="ECO:0000259" key="4">
    <source>
        <dbReference type="PROSITE" id="PS50923"/>
    </source>
</evidence>
<dbReference type="InterPro" id="IPR055356">
    <property type="entry name" value="ZP-N"/>
</dbReference>
<dbReference type="PROSITE" id="PS50923">
    <property type="entry name" value="SUSHI"/>
    <property type="match status" value="3"/>
</dbReference>
<dbReference type="InterPro" id="IPR000436">
    <property type="entry name" value="Sushi_SCR_CCP_dom"/>
</dbReference>
<dbReference type="Pfam" id="PF23344">
    <property type="entry name" value="ZP-N"/>
    <property type="match status" value="1"/>
</dbReference>
<feature type="domain" description="Sushi" evidence="4">
    <location>
        <begin position="126"/>
        <end position="182"/>
    </location>
</feature>
<dbReference type="InterPro" id="IPR035976">
    <property type="entry name" value="Sushi/SCR/CCP_sf"/>
</dbReference>
<keyword evidence="1" id="KW-0732">Signal</keyword>
<dbReference type="InterPro" id="IPR042235">
    <property type="entry name" value="ZP-C_dom"/>
</dbReference>
<dbReference type="Gene3D" id="2.60.40.3210">
    <property type="entry name" value="Zona pellucida, ZP-N domain"/>
    <property type="match status" value="1"/>
</dbReference>
<accession>A0A2G8LMU8</accession>
<sequence length="589" mass="62038">MLVRDLVEDCASSEFDEDLAITPDQPCHANGASVTLACAGTIGGPPSNQCSGGSWAFPMATCDVWSCTPPVIGDAVTLTPDKMSYTTRETVTYGCDPGYNLIGSASASCDSQDSWNPVTVPICSATCSTPVIDNGALSSTGPFGDGDTTSVTCGSGYSLASGSSSTISCTNGAWSEIPECFLICNVPGVTNSDSASADTIPHGGTKDVECNPGYSFDQMTTFSLECTDGAITGVIPSQCYQDCTLLTSPTNGKVSGEDLHGETATYSCDRGYLLNDTETVTCNDGTWSDTNTPTCHRKSLENSIVLFCNTDKFIVEMPLLLLEENANVNSVLLGNCSGSTLDSEYLYANSSYNDCGTTMEVDNVNRKIIYRNELTSVDNGPVTSVEAIHLNIECVFDQENTISSSAVVQNSLDKNLAETGSYKLSFGIYTDDTFSTEISGSDVIETNDDLVVLAQVVDVANLDVYPVKCYATPDEVPAATTYDLIINGCSVSTYATGLSTSEAGVENPHLAFDSKAFRFTASGSDTIYFHCDLRICPLGDCPLSTNCGGSRRRRDIAGSNLVVSKHVSAGPIKLHHSASVGTDSSVHGS</sequence>
<organism evidence="6 7">
    <name type="scientific">Stichopus japonicus</name>
    <name type="common">Sea cucumber</name>
    <dbReference type="NCBI Taxonomy" id="307972"/>
    <lineage>
        <taxon>Eukaryota</taxon>
        <taxon>Metazoa</taxon>
        <taxon>Echinodermata</taxon>
        <taxon>Eleutherozoa</taxon>
        <taxon>Echinozoa</taxon>
        <taxon>Holothuroidea</taxon>
        <taxon>Aspidochirotacea</taxon>
        <taxon>Aspidochirotida</taxon>
        <taxon>Stichopodidae</taxon>
        <taxon>Apostichopus</taxon>
    </lineage>
</organism>
<feature type="disulfide bond" evidence="3">
    <location>
        <begin position="268"/>
        <end position="295"/>
    </location>
</feature>
<evidence type="ECO:0000256" key="1">
    <source>
        <dbReference type="ARBA" id="ARBA00022729"/>
    </source>
</evidence>
<evidence type="ECO:0000259" key="5">
    <source>
        <dbReference type="PROSITE" id="PS51034"/>
    </source>
</evidence>
<dbReference type="Pfam" id="PF00100">
    <property type="entry name" value="Zona_pellucida"/>
    <property type="match status" value="1"/>
</dbReference>
<dbReference type="CDD" id="cd00033">
    <property type="entry name" value="CCP"/>
    <property type="match status" value="3"/>
</dbReference>
<feature type="domain" description="Sushi" evidence="4">
    <location>
        <begin position="65"/>
        <end position="125"/>
    </location>
</feature>
<dbReference type="Gene3D" id="2.60.40.4100">
    <property type="entry name" value="Zona pellucida, ZP-C domain"/>
    <property type="match status" value="1"/>
</dbReference>
<keyword evidence="2 3" id="KW-1015">Disulfide bond</keyword>
<feature type="domain" description="Sushi" evidence="4">
    <location>
        <begin position="241"/>
        <end position="297"/>
    </location>
</feature>
<proteinExistence type="predicted"/>
<dbReference type="InterPro" id="IPR001507">
    <property type="entry name" value="ZP_dom"/>
</dbReference>
<dbReference type="InterPro" id="IPR055355">
    <property type="entry name" value="ZP-C"/>
</dbReference>
<evidence type="ECO:0000313" key="6">
    <source>
        <dbReference type="EMBL" id="PIK61583.1"/>
    </source>
</evidence>
<comment type="caution">
    <text evidence="3">Lacks conserved residue(s) required for the propagation of feature annotation.</text>
</comment>
<keyword evidence="7" id="KW-1185">Reference proteome</keyword>
<reference evidence="6 7" key="1">
    <citation type="journal article" date="2017" name="PLoS Biol.">
        <title>The sea cucumber genome provides insights into morphological evolution and visceral regeneration.</title>
        <authorList>
            <person name="Zhang X."/>
            <person name="Sun L."/>
            <person name="Yuan J."/>
            <person name="Sun Y."/>
            <person name="Gao Y."/>
            <person name="Zhang L."/>
            <person name="Li S."/>
            <person name="Dai H."/>
            <person name="Hamel J.F."/>
            <person name="Liu C."/>
            <person name="Yu Y."/>
            <person name="Liu S."/>
            <person name="Lin W."/>
            <person name="Guo K."/>
            <person name="Jin S."/>
            <person name="Xu P."/>
            <person name="Storey K.B."/>
            <person name="Huan P."/>
            <person name="Zhang T."/>
            <person name="Zhou Y."/>
            <person name="Zhang J."/>
            <person name="Lin C."/>
            <person name="Li X."/>
            <person name="Xing L."/>
            <person name="Huo D."/>
            <person name="Sun M."/>
            <person name="Wang L."/>
            <person name="Mercier A."/>
            <person name="Li F."/>
            <person name="Yang H."/>
            <person name="Xiang J."/>
        </authorList>
    </citation>
    <scope>NUCLEOTIDE SEQUENCE [LARGE SCALE GENOMIC DNA]</scope>
    <source>
        <strain evidence="6">Shaxun</strain>
        <tissue evidence="6">Muscle</tissue>
    </source>
</reference>
<dbReference type="PROSITE" id="PS51034">
    <property type="entry name" value="ZP_2"/>
    <property type="match status" value="1"/>
</dbReference>
<dbReference type="Proteomes" id="UP000230750">
    <property type="component" value="Unassembled WGS sequence"/>
</dbReference>
<gene>
    <name evidence="6" type="ORF">BSL78_01508</name>
</gene>
<dbReference type="SMART" id="SM00241">
    <property type="entry name" value="ZP"/>
    <property type="match status" value="1"/>
</dbReference>
<dbReference type="SUPFAM" id="SSF57535">
    <property type="entry name" value="Complement control module/SCR domain"/>
    <property type="match status" value="3"/>
</dbReference>
<evidence type="ECO:0000256" key="3">
    <source>
        <dbReference type="PROSITE-ProRule" id="PRU00302"/>
    </source>
</evidence>
<evidence type="ECO:0000256" key="2">
    <source>
        <dbReference type="ARBA" id="ARBA00023157"/>
    </source>
</evidence>
<dbReference type="OrthoDB" id="5804959at2759"/>
<protein>
    <submittedName>
        <fullName evidence="6">Putative sushi, von Willebrand factor type A</fullName>
    </submittedName>
</protein>
<comment type="caution">
    <text evidence="6">The sequence shown here is derived from an EMBL/GenBank/DDBJ whole genome shotgun (WGS) entry which is preliminary data.</text>
</comment>
<dbReference type="STRING" id="307972.A0A2G8LMU8"/>
<dbReference type="SMART" id="SM00032">
    <property type="entry name" value="CCP"/>
    <property type="match status" value="5"/>
</dbReference>
<feature type="disulfide bond" evidence="3">
    <location>
        <begin position="153"/>
        <end position="180"/>
    </location>
</feature>
<dbReference type="Pfam" id="PF00084">
    <property type="entry name" value="Sushi"/>
    <property type="match status" value="3"/>
</dbReference>
<feature type="domain" description="ZP" evidence="5">
    <location>
        <begin position="307"/>
        <end position="554"/>
    </location>
</feature>